<dbReference type="InterPro" id="IPR016181">
    <property type="entry name" value="Acyl_CoA_acyltransferase"/>
</dbReference>
<organism evidence="2 3">
    <name type="scientific">Rhodanobacter thiooxydans</name>
    <dbReference type="NCBI Taxonomy" id="416169"/>
    <lineage>
        <taxon>Bacteria</taxon>
        <taxon>Pseudomonadati</taxon>
        <taxon>Pseudomonadota</taxon>
        <taxon>Gammaproteobacteria</taxon>
        <taxon>Lysobacterales</taxon>
        <taxon>Rhodanobacteraceae</taxon>
        <taxon>Rhodanobacter</taxon>
    </lineage>
</organism>
<protein>
    <submittedName>
        <fullName evidence="2">Acetyltransferase</fullName>
    </submittedName>
</protein>
<proteinExistence type="predicted"/>
<dbReference type="Proteomes" id="UP000076131">
    <property type="component" value="Unassembled WGS sequence"/>
</dbReference>
<dbReference type="Pfam" id="PF13302">
    <property type="entry name" value="Acetyltransf_3"/>
    <property type="match status" value="1"/>
</dbReference>
<dbReference type="PROSITE" id="PS51186">
    <property type="entry name" value="GNAT"/>
    <property type="match status" value="1"/>
</dbReference>
<dbReference type="eggNOG" id="COG1670">
    <property type="taxonomic scope" value="Bacteria"/>
</dbReference>
<dbReference type="STRING" id="416169.RHOFW104T7_05675"/>
<dbReference type="Gene3D" id="3.40.630.30">
    <property type="match status" value="1"/>
</dbReference>
<dbReference type="InterPro" id="IPR051531">
    <property type="entry name" value="N-acetyltransferase"/>
</dbReference>
<dbReference type="EMBL" id="LVJS01000014">
    <property type="protein sequence ID" value="KZC24998.1"/>
    <property type="molecule type" value="Genomic_DNA"/>
</dbReference>
<gene>
    <name evidence="2" type="ORF">RHOFW104T7_05675</name>
</gene>
<dbReference type="AlphaFoldDB" id="A0A154QMH0"/>
<dbReference type="PANTHER" id="PTHR43792">
    <property type="entry name" value="GNAT FAMILY, PUTATIVE (AFU_ORTHOLOGUE AFUA_3G00765)-RELATED-RELATED"/>
    <property type="match status" value="1"/>
</dbReference>
<feature type="domain" description="N-acetyltransferase" evidence="1">
    <location>
        <begin position="18"/>
        <end position="178"/>
    </location>
</feature>
<dbReference type="GO" id="GO:0016747">
    <property type="term" value="F:acyltransferase activity, transferring groups other than amino-acyl groups"/>
    <property type="evidence" value="ECO:0007669"/>
    <property type="project" value="InterPro"/>
</dbReference>
<comment type="caution">
    <text evidence="2">The sequence shown here is derived from an EMBL/GenBank/DDBJ whole genome shotgun (WGS) entry which is preliminary data.</text>
</comment>
<dbReference type="InterPro" id="IPR000182">
    <property type="entry name" value="GNAT_dom"/>
</dbReference>
<keyword evidence="3" id="KW-1185">Reference proteome</keyword>
<keyword evidence="2" id="KW-0808">Transferase</keyword>
<sequence length="178" mass="19846">MGGAERPPPVPVLDTGRLRLRAHRADDHAERVAILSDPEVTRFLGGRPLTGEEIWRRFLQFAGLWSVLGYGYWAVEEKSTGRYIGDVGFADFRRDLQPSLDGMLEFGWVLAPHAHGKGYASEAVAAAIDWAAQHRPDLRAVCIIDPANRPSIHVAEKAGFRLWQSSTYHDSPTLVFSR</sequence>
<dbReference type="RefSeq" id="WP_008435922.1">
    <property type="nucleotide sequence ID" value="NZ_LVJS01000014.1"/>
</dbReference>
<evidence type="ECO:0000313" key="3">
    <source>
        <dbReference type="Proteomes" id="UP000076131"/>
    </source>
</evidence>
<dbReference type="PANTHER" id="PTHR43792:SF1">
    <property type="entry name" value="N-ACETYLTRANSFERASE DOMAIN-CONTAINING PROTEIN"/>
    <property type="match status" value="1"/>
</dbReference>
<evidence type="ECO:0000313" key="2">
    <source>
        <dbReference type="EMBL" id="KZC24998.1"/>
    </source>
</evidence>
<dbReference type="SUPFAM" id="SSF55729">
    <property type="entry name" value="Acyl-CoA N-acyltransferases (Nat)"/>
    <property type="match status" value="1"/>
</dbReference>
<accession>A0A154QMH0</accession>
<name>A0A154QMH0_9GAMM</name>
<evidence type="ECO:0000259" key="1">
    <source>
        <dbReference type="PROSITE" id="PS51186"/>
    </source>
</evidence>
<reference evidence="2 3" key="1">
    <citation type="journal article" date="2016" name="MBio">
        <title>Lateral Gene Transfer in a Heavy Metal-Contaminated-Groundwater Microbial Community.</title>
        <authorList>
            <person name="Hemme C.L."/>
            <person name="Green S.J."/>
            <person name="Rishishwar L."/>
            <person name="Prakash O."/>
            <person name="Pettenato A."/>
            <person name="Chakraborty R."/>
            <person name="Deutschbauer A.M."/>
            <person name="Van Nostrand J.D."/>
            <person name="Wu L."/>
            <person name="He Z."/>
            <person name="Jordan I.K."/>
            <person name="Hazen T.C."/>
            <person name="Arkin A.P."/>
            <person name="Kostka J.E."/>
            <person name="Zhou J."/>
        </authorList>
    </citation>
    <scope>NUCLEOTIDE SEQUENCE [LARGE SCALE GENOMIC DNA]</scope>
    <source>
        <strain evidence="2 3">FW104-T7</strain>
    </source>
</reference>